<feature type="domain" description="TNFR-Cys" evidence="5">
    <location>
        <begin position="35"/>
        <end position="73"/>
    </location>
</feature>
<comment type="caution">
    <text evidence="1">Lacks conserved residue(s) required for the propagation of feature annotation.</text>
</comment>
<evidence type="ECO:0000256" key="3">
    <source>
        <dbReference type="SAM" id="MobiDB-lite"/>
    </source>
</evidence>
<evidence type="ECO:0000256" key="4">
    <source>
        <dbReference type="SAM" id="Phobius"/>
    </source>
</evidence>
<dbReference type="AlphaFoldDB" id="A0ABD1F273"/>
<name>A0ABD1F273_HYPHA</name>
<keyword evidence="1" id="KW-1015">Disulfide bond</keyword>
<feature type="disulfide bond" evidence="1">
    <location>
        <begin position="55"/>
        <end position="73"/>
    </location>
</feature>
<sequence>MADFKIFGVMVNTSGLQVPLFLVIAVFMSSVLASICPENQYLNAEQQRCMNCTECSQGTIVLLPCEMHRDTYCGPISDLRGLLNGGNPHRHHHGKHRHEKHRNKQEENVWRFGDEVKGETSSLAALEVASSEVPFSSAETLVWDWQAIALTSAVFVCILFFLVITLYSLHQAKQWRRLKENFEADVEELSARLSLMAATSTEKCEFLDGDGTGFVMGNESAGDPNYLNTRCVYLEQLLSVRKEDEKNSKSKPNVYIEENKPQK</sequence>
<evidence type="ECO:0000256" key="1">
    <source>
        <dbReference type="PROSITE-ProRule" id="PRU00206"/>
    </source>
</evidence>
<protein>
    <recommendedName>
        <fullName evidence="5">TNFR-Cys domain-containing protein</fullName>
    </recommendedName>
</protein>
<dbReference type="PROSITE" id="PS00652">
    <property type="entry name" value="TNFR_NGFR_1"/>
    <property type="match status" value="1"/>
</dbReference>
<keyword evidence="4" id="KW-0812">Transmembrane</keyword>
<feature type="transmembrane region" description="Helical" evidence="4">
    <location>
        <begin position="145"/>
        <end position="169"/>
    </location>
</feature>
<keyword evidence="2" id="KW-0175">Coiled coil</keyword>
<feature type="region of interest" description="Disordered" evidence="3">
    <location>
        <begin position="243"/>
        <end position="263"/>
    </location>
</feature>
<gene>
    <name evidence="6" type="ORF">ABEB36_004102</name>
</gene>
<dbReference type="Gene3D" id="2.10.50.10">
    <property type="entry name" value="Tumor Necrosis Factor Receptor, subunit A, domain 2"/>
    <property type="match status" value="1"/>
</dbReference>
<keyword evidence="4" id="KW-1133">Transmembrane helix</keyword>
<dbReference type="PROSITE" id="PS50050">
    <property type="entry name" value="TNFR_NGFR_2"/>
    <property type="match status" value="1"/>
</dbReference>
<organism evidence="6 7">
    <name type="scientific">Hypothenemus hampei</name>
    <name type="common">Coffee berry borer</name>
    <dbReference type="NCBI Taxonomy" id="57062"/>
    <lineage>
        <taxon>Eukaryota</taxon>
        <taxon>Metazoa</taxon>
        <taxon>Ecdysozoa</taxon>
        <taxon>Arthropoda</taxon>
        <taxon>Hexapoda</taxon>
        <taxon>Insecta</taxon>
        <taxon>Pterygota</taxon>
        <taxon>Neoptera</taxon>
        <taxon>Endopterygota</taxon>
        <taxon>Coleoptera</taxon>
        <taxon>Polyphaga</taxon>
        <taxon>Cucujiformia</taxon>
        <taxon>Curculionidae</taxon>
        <taxon>Scolytinae</taxon>
        <taxon>Hypothenemus</taxon>
    </lineage>
</organism>
<feature type="coiled-coil region" evidence="2">
    <location>
        <begin position="172"/>
        <end position="199"/>
    </location>
</feature>
<evidence type="ECO:0000256" key="2">
    <source>
        <dbReference type="SAM" id="Coils"/>
    </source>
</evidence>
<dbReference type="Proteomes" id="UP001566132">
    <property type="component" value="Unassembled WGS sequence"/>
</dbReference>
<keyword evidence="7" id="KW-1185">Reference proteome</keyword>
<keyword evidence="4" id="KW-0472">Membrane</keyword>
<comment type="caution">
    <text evidence="6">The sequence shown here is derived from an EMBL/GenBank/DDBJ whole genome shotgun (WGS) entry which is preliminary data.</text>
</comment>
<feature type="repeat" description="TNFR-Cys" evidence="1">
    <location>
        <begin position="35"/>
        <end position="73"/>
    </location>
</feature>
<accession>A0ABD1F273</accession>
<evidence type="ECO:0000313" key="7">
    <source>
        <dbReference type="Proteomes" id="UP001566132"/>
    </source>
</evidence>
<dbReference type="Pfam" id="PF00020">
    <property type="entry name" value="TNFR_c6"/>
    <property type="match status" value="1"/>
</dbReference>
<proteinExistence type="predicted"/>
<evidence type="ECO:0000313" key="6">
    <source>
        <dbReference type="EMBL" id="KAL1509348.1"/>
    </source>
</evidence>
<evidence type="ECO:0000259" key="5">
    <source>
        <dbReference type="PROSITE" id="PS50050"/>
    </source>
</evidence>
<dbReference type="EMBL" id="JBDJPC010000003">
    <property type="protein sequence ID" value="KAL1509348.1"/>
    <property type="molecule type" value="Genomic_DNA"/>
</dbReference>
<feature type="disulfide bond" evidence="1">
    <location>
        <begin position="52"/>
        <end position="65"/>
    </location>
</feature>
<reference evidence="6 7" key="1">
    <citation type="submission" date="2024-05" db="EMBL/GenBank/DDBJ databases">
        <title>Genetic variation in Jamaican populations of the coffee berry borer (Hypothenemus hampei).</title>
        <authorList>
            <person name="Errbii M."/>
            <person name="Myrie A."/>
        </authorList>
    </citation>
    <scope>NUCLEOTIDE SEQUENCE [LARGE SCALE GENOMIC DNA]</scope>
    <source>
        <strain evidence="6">JA-Hopewell-2020-01-JO</strain>
        <tissue evidence="6">Whole body</tissue>
    </source>
</reference>
<dbReference type="InterPro" id="IPR001368">
    <property type="entry name" value="TNFR/NGFR_Cys_rich_reg"/>
</dbReference>